<dbReference type="Pfam" id="PF00560">
    <property type="entry name" value="LRR_1"/>
    <property type="match status" value="1"/>
</dbReference>
<accession>A0ABY5ENG8</accession>
<dbReference type="Pfam" id="PF14496">
    <property type="entry name" value="NEL"/>
    <property type="match status" value="1"/>
</dbReference>
<dbReference type="PANTHER" id="PTHR48051">
    <property type="match status" value="1"/>
</dbReference>
<dbReference type="InterPro" id="IPR032675">
    <property type="entry name" value="LRR_dom_sf"/>
</dbReference>
<reference evidence="8" key="1">
    <citation type="submission" date="2022-07" db="EMBL/GenBank/DDBJ databases">
        <title>Pseudomonas nunamit sp. nov. an antifungal species isolated from Greenland.</title>
        <authorList>
            <person name="Ntana F."/>
            <person name="Hennessy R.C."/>
            <person name="Zervas A."/>
            <person name="Stougaard P."/>
        </authorList>
    </citation>
    <scope>NUCLEOTIDE SEQUENCE</scope>
    <source>
        <strain evidence="8">In5</strain>
    </source>
</reference>
<keyword evidence="9" id="KW-1185">Reference proteome</keyword>
<evidence type="ECO:0000313" key="9">
    <source>
        <dbReference type="Proteomes" id="UP001059607"/>
    </source>
</evidence>
<dbReference type="SMART" id="SM00369">
    <property type="entry name" value="LRR_TYP"/>
    <property type="match status" value="3"/>
</dbReference>
<dbReference type="PROSITE" id="PS52053">
    <property type="entry name" value="NEL"/>
    <property type="match status" value="1"/>
</dbReference>
<dbReference type="Gene3D" id="1.20.58.360">
    <property type="entry name" value="Shigella T3SS effector IpaH defines"/>
    <property type="match status" value="1"/>
</dbReference>
<evidence type="ECO:0000313" key="8">
    <source>
        <dbReference type="EMBL" id="UTO17256.1"/>
    </source>
</evidence>
<keyword evidence="5" id="KW-0843">Virulence</keyword>
<comment type="caution">
    <text evidence="6">Lacks conserved residue(s) required for the propagation of feature annotation.</text>
</comment>
<evidence type="ECO:0000256" key="2">
    <source>
        <dbReference type="ARBA" id="ARBA00012483"/>
    </source>
</evidence>
<dbReference type="Pfam" id="PF13855">
    <property type="entry name" value="LRR_8"/>
    <property type="match status" value="1"/>
</dbReference>
<proteinExistence type="inferred from homology"/>
<protein>
    <recommendedName>
        <fullName evidence="2">RING-type E3 ubiquitin transferase</fullName>
        <ecNumber evidence="2">2.3.2.27</ecNumber>
    </recommendedName>
</protein>
<dbReference type="EC" id="2.3.2.27" evidence="2"/>
<keyword evidence="3" id="KW-0433">Leucine-rich repeat</keyword>
<dbReference type="InterPro" id="IPR046673">
    <property type="entry name" value="ToxA_N"/>
</dbReference>
<comment type="similarity">
    <text evidence="6">Belongs to the LRR-containing bacterial E3 ligase family.</text>
</comment>
<dbReference type="InterPro" id="IPR029487">
    <property type="entry name" value="NEL_dom"/>
</dbReference>
<keyword evidence="6" id="KW-1035">Host cytoplasm</keyword>
<name>A0ABY5ENG8_9PSED</name>
<gene>
    <name evidence="8" type="ORF">NK667_13175</name>
</gene>
<dbReference type="Proteomes" id="UP001059607">
    <property type="component" value="Chromosome"/>
</dbReference>
<dbReference type="InterPro" id="IPR003591">
    <property type="entry name" value="Leu-rich_rpt_typical-subtyp"/>
</dbReference>
<dbReference type="InterPro" id="IPR050216">
    <property type="entry name" value="LRR_domain-containing"/>
</dbReference>
<organism evidence="8 9">
    <name type="scientific">Pseudomonas nunensis</name>
    <dbReference type="NCBI Taxonomy" id="2961896"/>
    <lineage>
        <taxon>Bacteria</taxon>
        <taxon>Pseudomonadati</taxon>
        <taxon>Pseudomonadota</taxon>
        <taxon>Gammaproteobacteria</taxon>
        <taxon>Pseudomonadales</taxon>
        <taxon>Pseudomonadaceae</taxon>
        <taxon>Pseudomonas</taxon>
    </lineage>
</organism>
<evidence type="ECO:0000256" key="4">
    <source>
        <dbReference type="ARBA" id="ARBA00022737"/>
    </source>
</evidence>
<keyword evidence="6" id="KW-0964">Secreted</keyword>
<dbReference type="InterPro" id="IPR001611">
    <property type="entry name" value="Leu-rich_rpt"/>
</dbReference>
<evidence type="ECO:0000256" key="5">
    <source>
        <dbReference type="ARBA" id="ARBA00023026"/>
    </source>
</evidence>
<keyword evidence="4" id="KW-0677">Repeat</keyword>
<dbReference type="RefSeq" id="WP_063869675.1">
    <property type="nucleotide sequence ID" value="NZ_CP101125.1"/>
</dbReference>
<dbReference type="EMBL" id="CP101125">
    <property type="protein sequence ID" value="UTO17256.1"/>
    <property type="molecule type" value="Genomic_DNA"/>
</dbReference>
<sequence length="1623" mass="182088">MSSTPVTTTPQDMTPEEQGVFFDFFKRENLPAWLLETSPQRRKALHAALVASHHSRAEVIKVMAGLKNMEKFCAPLLAKAMSDKFGAPLDINGIVFQHIRSTSSFLGLNKKLVLPIDRDVLVAACENFEESETLASNYHEKSLIYQPKRINGIANNVLDIQPHEFAQLCRQLDLGKQYQTHLDSVFQPYVSTGEVRNKCSAHARRQLDVDRHTALMQKHIGEKVFQMLGELVENQASIKLDTHTIAFKRLELQEYSLHGAMLIVAVSNGAYFDNPCVLYLPGDPIQPLKEYPTYRRFELGLSDRLRTEAFQSYITGMVTLVDLAGFQYMLKQRLFGTNTGWMLPTHTAFIPVMAIETESDFFTELYRQRVVRVMADARQLVVPTGDEDEKSRIARLEGYKELGLDIALFAASFIPVVGEVLMAVAAVQLLLGVYHGVESWAAGEQEQATDYFFDTLENLIVMAALVAGGAAAKATFLKVRGSSFVESLRRVRLSGDEERLWKPSLVPYRQDMTLPAWLEPDEKGLRWIDDQAYLAVDKHVYAVRQQADSGLWEVQRPAIRETYYPQLETNDAGAWRHDSELPQEWDRLKLFRRMGYSEEDIPDARAEQILSVSAVDERILRRALIDRMNPPALLVDTVRRFGTDQSVSLFIEQLQGATAEPLADADLQLRLLMTLKKWPAQTGLKVVDVEGRTVQAYAHEDAKTTTKTVSLTQAQVKGGTFYAPLLAGLSDSQKQSLLDSASKAPAEQSEALVKVLAEQADRKRQELFAWIYRRGVPVQESRTSPLRNQFTDLPISVLDELVHYAEDSEWAELDDGKVPLRLAEEARRFQQVVRISRAYEGLYLNASGGIDTDRLVFNTMKNLPGWKGDIYLQLLEYSFYTEEFASLGAEDSTQKLLISAHPDRYQVFDENYDIRSYLLGRTREHYFQALWDGLTPLRRQALGVGVDGDTGALVLREKITALALQRHGTAGQVLGIAFRRQGYVSPMRLADPLLGTGSSKHLSEPLTSAAKSPALIHRAKELYPSQSPEQIDLFLTGLGPVEVLAARQLEHLRLEYLKIVEVLQGWIGRDSWYQLADEPRIKVSVLAKSRVAREIIRCWRKETTSRLTLDGRLYELSLPPLHVGELPIITGDFSHVGSLVMDRIGAGAGMNSFLYNFKQLRHLSLVGNGLTRVALAIGEMPRLETLNLSENQIRLTSATVDVLAGLTHLKTLNLNNNPTLSLIPNVARLTRLQRLELSNTGITQWPAGATGLAELQVLDLRNNRISQIPEDVFAASGRLNKGTDIGGNPLTAETKRRLAAYQLTTEIGLGMVLSGQWSGLVGAVADMSMSATWLTGVNAQEAVQKRILWTSLLAYPDGTPFFSLLTQLRYTADFRIVYRSLRQRVWDVVAAAAEDDALRRALFRMASTGRSSADGISLLFSDLHVRVLCYRAMTAARTGIDALEGQLALLLRGLFRLQEVERLALNNILSRRRTGPLTGEQAMEVSLAFRVGLAERLNLPAQPRELNNRLSVDVIPPTLDWAYTKVVAAEHTTQLLDWISAQEFWTEYLESTHREQFDELTIRSALAFAQLDGQLHYTREQFTQSMDGIVTNYTNERSTLFRQLTSQALARHPELVLPATAGR</sequence>
<dbReference type="SUPFAM" id="SSF52058">
    <property type="entry name" value="L domain-like"/>
    <property type="match status" value="1"/>
</dbReference>
<evidence type="ECO:0000256" key="3">
    <source>
        <dbReference type="ARBA" id="ARBA00022614"/>
    </source>
</evidence>
<comment type="catalytic activity">
    <reaction evidence="1">
        <text>S-ubiquitinyl-[E2 ubiquitin-conjugating enzyme]-L-cysteine + [acceptor protein]-L-lysine = [E2 ubiquitin-conjugating enzyme]-L-cysteine + N(6)-ubiquitinyl-[acceptor protein]-L-lysine.</text>
        <dbReference type="EC" id="2.3.2.27"/>
    </reaction>
</comment>
<evidence type="ECO:0000256" key="1">
    <source>
        <dbReference type="ARBA" id="ARBA00000900"/>
    </source>
</evidence>
<evidence type="ECO:0000256" key="6">
    <source>
        <dbReference type="PROSITE-ProRule" id="PRU01398"/>
    </source>
</evidence>
<dbReference type="PROSITE" id="PS51450">
    <property type="entry name" value="LRR"/>
    <property type="match status" value="2"/>
</dbReference>
<evidence type="ECO:0000259" key="7">
    <source>
        <dbReference type="PROSITE" id="PS52053"/>
    </source>
</evidence>
<dbReference type="Pfam" id="PF20178">
    <property type="entry name" value="ToxA_N"/>
    <property type="match status" value="1"/>
</dbReference>
<dbReference type="Gene3D" id="3.80.10.10">
    <property type="entry name" value="Ribonuclease Inhibitor"/>
    <property type="match status" value="1"/>
</dbReference>
<keyword evidence="6" id="KW-0833">Ubl conjugation pathway</keyword>
<feature type="domain" description="NEL" evidence="7">
    <location>
        <begin position="1325"/>
        <end position="1623"/>
    </location>
</feature>
<dbReference type="PANTHER" id="PTHR48051:SF54">
    <property type="entry name" value="LEUCINE-RICH REPEAT-CONTAINING PROTEIN"/>
    <property type="match status" value="1"/>
</dbReference>